<organism evidence="1">
    <name type="scientific">marine sediment metagenome</name>
    <dbReference type="NCBI Taxonomy" id="412755"/>
    <lineage>
        <taxon>unclassified sequences</taxon>
        <taxon>metagenomes</taxon>
        <taxon>ecological metagenomes</taxon>
    </lineage>
</organism>
<name>A0A0F9CU04_9ZZZZ</name>
<proteinExistence type="predicted"/>
<evidence type="ECO:0000313" key="1">
    <source>
        <dbReference type="EMBL" id="KKL52694.1"/>
    </source>
</evidence>
<protein>
    <submittedName>
        <fullName evidence="1">Uncharacterized protein</fullName>
    </submittedName>
</protein>
<sequence>MATEIKVSADGKKLVVTLDIAERVSSSGKTLLVASDTVRGAEYKGEDKLTVAVNAYFKNPDYVKPTAAEKVVAVKAQIADLQSTIA</sequence>
<reference evidence="1" key="1">
    <citation type="journal article" date="2015" name="Nature">
        <title>Complex archaea that bridge the gap between prokaryotes and eukaryotes.</title>
        <authorList>
            <person name="Spang A."/>
            <person name="Saw J.H."/>
            <person name="Jorgensen S.L."/>
            <person name="Zaremba-Niedzwiedzka K."/>
            <person name="Martijn J."/>
            <person name="Lind A.E."/>
            <person name="van Eijk R."/>
            <person name="Schleper C."/>
            <person name="Guy L."/>
            <person name="Ettema T.J."/>
        </authorList>
    </citation>
    <scope>NUCLEOTIDE SEQUENCE</scope>
</reference>
<comment type="caution">
    <text evidence="1">The sequence shown here is derived from an EMBL/GenBank/DDBJ whole genome shotgun (WGS) entry which is preliminary data.</text>
</comment>
<dbReference type="AlphaFoldDB" id="A0A0F9CU04"/>
<gene>
    <name evidence="1" type="ORF">LCGC14_2282880</name>
</gene>
<accession>A0A0F9CU04</accession>
<dbReference type="EMBL" id="LAZR01031801">
    <property type="protein sequence ID" value="KKL52694.1"/>
    <property type="molecule type" value="Genomic_DNA"/>
</dbReference>